<protein>
    <submittedName>
        <fullName evidence="7">HLH-domain-containing protein</fullName>
    </submittedName>
</protein>
<proteinExistence type="predicted"/>
<dbReference type="PROSITE" id="PS50888">
    <property type="entry name" value="BHLH"/>
    <property type="match status" value="1"/>
</dbReference>
<evidence type="ECO:0000313" key="7">
    <source>
        <dbReference type="EMBL" id="EPQ53724.1"/>
    </source>
</evidence>
<feature type="compositionally biased region" description="Acidic residues" evidence="5">
    <location>
        <begin position="610"/>
        <end position="630"/>
    </location>
</feature>
<dbReference type="GO" id="GO:0005634">
    <property type="term" value="C:nucleus"/>
    <property type="evidence" value="ECO:0007669"/>
    <property type="project" value="UniProtKB-SubCell"/>
</dbReference>
<evidence type="ECO:0000256" key="5">
    <source>
        <dbReference type="SAM" id="MobiDB-lite"/>
    </source>
</evidence>
<dbReference type="Proteomes" id="UP000030669">
    <property type="component" value="Unassembled WGS sequence"/>
</dbReference>
<evidence type="ECO:0000256" key="1">
    <source>
        <dbReference type="ARBA" id="ARBA00004123"/>
    </source>
</evidence>
<reference evidence="7 8" key="1">
    <citation type="journal article" date="2012" name="Science">
        <title>The Paleozoic origin of enzymatic lignin decomposition reconstructed from 31 fungal genomes.</title>
        <authorList>
            <person name="Floudas D."/>
            <person name="Binder M."/>
            <person name="Riley R."/>
            <person name="Barry K."/>
            <person name="Blanchette R.A."/>
            <person name="Henrissat B."/>
            <person name="Martinez A.T."/>
            <person name="Otillar R."/>
            <person name="Spatafora J.W."/>
            <person name="Yadav J.S."/>
            <person name="Aerts A."/>
            <person name="Benoit I."/>
            <person name="Boyd A."/>
            <person name="Carlson A."/>
            <person name="Copeland A."/>
            <person name="Coutinho P.M."/>
            <person name="de Vries R.P."/>
            <person name="Ferreira P."/>
            <person name="Findley K."/>
            <person name="Foster B."/>
            <person name="Gaskell J."/>
            <person name="Glotzer D."/>
            <person name="Gorecki P."/>
            <person name="Heitman J."/>
            <person name="Hesse C."/>
            <person name="Hori C."/>
            <person name="Igarashi K."/>
            <person name="Jurgens J.A."/>
            <person name="Kallen N."/>
            <person name="Kersten P."/>
            <person name="Kohler A."/>
            <person name="Kuees U."/>
            <person name="Kumar T.K.A."/>
            <person name="Kuo A."/>
            <person name="LaButti K."/>
            <person name="Larrondo L.F."/>
            <person name="Lindquist E."/>
            <person name="Ling A."/>
            <person name="Lombard V."/>
            <person name="Lucas S."/>
            <person name="Lundell T."/>
            <person name="Martin R."/>
            <person name="McLaughlin D.J."/>
            <person name="Morgenstern I."/>
            <person name="Morin E."/>
            <person name="Murat C."/>
            <person name="Nagy L.G."/>
            <person name="Nolan M."/>
            <person name="Ohm R.A."/>
            <person name="Patyshakuliyeva A."/>
            <person name="Rokas A."/>
            <person name="Ruiz-Duenas F.J."/>
            <person name="Sabat G."/>
            <person name="Salamov A."/>
            <person name="Samejima M."/>
            <person name="Schmutz J."/>
            <person name="Slot J.C."/>
            <person name="St John F."/>
            <person name="Stenlid J."/>
            <person name="Sun H."/>
            <person name="Sun S."/>
            <person name="Syed K."/>
            <person name="Tsang A."/>
            <person name="Wiebenga A."/>
            <person name="Young D."/>
            <person name="Pisabarro A."/>
            <person name="Eastwood D.C."/>
            <person name="Martin F."/>
            <person name="Cullen D."/>
            <person name="Grigoriev I.V."/>
            <person name="Hibbett D.S."/>
        </authorList>
    </citation>
    <scope>NUCLEOTIDE SEQUENCE [LARGE SCALE GENOMIC DNA]</scope>
    <source>
        <strain evidence="7 8">ATCC 11539</strain>
    </source>
</reference>
<keyword evidence="2" id="KW-0805">Transcription regulation</keyword>
<organism evidence="7 8">
    <name type="scientific">Gloeophyllum trabeum (strain ATCC 11539 / FP-39264 / Madison 617)</name>
    <name type="common">Brown rot fungus</name>
    <dbReference type="NCBI Taxonomy" id="670483"/>
    <lineage>
        <taxon>Eukaryota</taxon>
        <taxon>Fungi</taxon>
        <taxon>Dikarya</taxon>
        <taxon>Basidiomycota</taxon>
        <taxon>Agaricomycotina</taxon>
        <taxon>Agaricomycetes</taxon>
        <taxon>Gloeophyllales</taxon>
        <taxon>Gloeophyllaceae</taxon>
        <taxon>Gloeophyllum</taxon>
    </lineage>
</organism>
<feature type="region of interest" description="Disordered" evidence="5">
    <location>
        <begin position="211"/>
        <end position="351"/>
    </location>
</feature>
<feature type="domain" description="BHLH" evidence="6">
    <location>
        <begin position="438"/>
        <end position="533"/>
    </location>
</feature>
<comment type="subcellular location">
    <subcellularLocation>
        <location evidence="1">Nucleus</location>
    </subcellularLocation>
</comment>
<dbReference type="GO" id="GO:0000978">
    <property type="term" value="F:RNA polymerase II cis-regulatory region sequence-specific DNA binding"/>
    <property type="evidence" value="ECO:0007669"/>
    <property type="project" value="TreeGrafter"/>
</dbReference>
<dbReference type="EMBL" id="KB469305">
    <property type="protein sequence ID" value="EPQ53724.1"/>
    <property type="molecule type" value="Genomic_DNA"/>
</dbReference>
<feature type="compositionally biased region" description="Low complexity" evidence="5">
    <location>
        <begin position="212"/>
        <end position="228"/>
    </location>
</feature>
<feature type="region of interest" description="Disordered" evidence="5">
    <location>
        <begin position="473"/>
        <end position="520"/>
    </location>
</feature>
<feature type="compositionally biased region" description="Polar residues" evidence="5">
    <location>
        <begin position="248"/>
        <end position="257"/>
    </location>
</feature>
<dbReference type="OrthoDB" id="690068at2759"/>
<dbReference type="RefSeq" id="XP_007868017.1">
    <property type="nucleotide sequence ID" value="XM_007869826.1"/>
</dbReference>
<dbReference type="InterPro" id="IPR051732">
    <property type="entry name" value="USF"/>
</dbReference>
<accession>S7RLZ1</accession>
<dbReference type="PANTHER" id="PTHR46117">
    <property type="entry name" value="FI24210P1"/>
    <property type="match status" value="1"/>
</dbReference>
<dbReference type="SMART" id="SM00353">
    <property type="entry name" value="HLH"/>
    <property type="match status" value="1"/>
</dbReference>
<feature type="compositionally biased region" description="Basic and acidic residues" evidence="5">
    <location>
        <begin position="442"/>
        <end position="451"/>
    </location>
</feature>
<feature type="compositionally biased region" description="Polar residues" evidence="5">
    <location>
        <begin position="279"/>
        <end position="288"/>
    </location>
</feature>
<dbReference type="OMA" id="PLHRGHT"/>
<dbReference type="GO" id="GO:0000981">
    <property type="term" value="F:DNA-binding transcription factor activity, RNA polymerase II-specific"/>
    <property type="evidence" value="ECO:0007669"/>
    <property type="project" value="TreeGrafter"/>
</dbReference>
<dbReference type="GO" id="GO:0046983">
    <property type="term" value="F:protein dimerization activity"/>
    <property type="evidence" value="ECO:0007669"/>
    <property type="project" value="InterPro"/>
</dbReference>
<dbReference type="Pfam" id="PF00010">
    <property type="entry name" value="HLH"/>
    <property type="match status" value="1"/>
</dbReference>
<gene>
    <name evidence="7" type="ORF">GLOTRDRAFT_131060</name>
</gene>
<evidence type="ECO:0000256" key="2">
    <source>
        <dbReference type="ARBA" id="ARBA00023015"/>
    </source>
</evidence>
<feature type="compositionally biased region" description="Basic and acidic residues" evidence="5">
    <location>
        <begin position="497"/>
        <end position="511"/>
    </location>
</feature>
<keyword evidence="8" id="KW-1185">Reference proteome</keyword>
<evidence type="ECO:0000313" key="8">
    <source>
        <dbReference type="Proteomes" id="UP000030669"/>
    </source>
</evidence>
<evidence type="ECO:0000256" key="4">
    <source>
        <dbReference type="ARBA" id="ARBA00023242"/>
    </source>
</evidence>
<dbReference type="HOGENOM" id="CLU_010505_0_0_1"/>
<dbReference type="GeneID" id="19302215"/>
<name>S7RLZ1_GLOTA</name>
<sequence length="650" mass="69774">MFGECDYREGECAWVFWGVCGEIWVPRGRGECGGGGGIAIDQTRSLARPGSATWRSAPFAFYHFGFQLVSALAAIALAAAADVAQSTLALPTPPPPPPPRLPTDIMSFFPAQAHASPQYKPAPIRQEGFSPAGDHPSPPFDLALPAVPDAFRKFSAASDFGDELASLMVHSPPPPPQHLSNERSTQSHSPDSHHYPHDEQYRAHTHNIFDISAPHANGNNSHNNNNNGFPTHFSLPPPSHLAQLPPHSASTSLNLNAHTPIHDAHPHHHQQSFHPNFNSTLPALNSSLRFEPEPADPTANNANNNTYDFAQHRSRSRSRGPGPGPTRTASTTRQKRNSVSGTSPPPRPGIVIPGRAVPQAWFGGDFLPTPDSLGGFGFSGGMLGGMVNGGGGGGGVNGMMVGSIGVSPKDVGLMGVMMKDEDDVAAKQAALASEKRRRRRESHNAVERRRRDNINEKISELATLIPECMLDVNAPASTPTESDLLSPPEPPTPGGAAEKDKDKDKEDKDGEGAGVKANKGMILRKSVEYIRYLQQLVSAQASRNRDLEQQLQAYRAGSAPPAGSSGKEEGPEEMVLHEDAGFSLPTPPDHQHKEEGRRGRYRSGSRLESVDEGEGDVEMEVETESEDGEEERGRRGRDGRVGGEAKVLAT</sequence>
<feature type="region of interest" description="Disordered" evidence="5">
    <location>
        <begin position="116"/>
        <end position="142"/>
    </location>
</feature>
<dbReference type="STRING" id="670483.S7RLZ1"/>
<dbReference type="CDD" id="cd11387">
    <property type="entry name" value="bHLHzip_USF_MITF"/>
    <property type="match status" value="1"/>
</dbReference>
<dbReference type="SUPFAM" id="SSF47459">
    <property type="entry name" value="HLH, helix-loop-helix DNA-binding domain"/>
    <property type="match status" value="1"/>
</dbReference>
<dbReference type="PANTHER" id="PTHR46117:SF3">
    <property type="entry name" value="FI24210P1"/>
    <property type="match status" value="1"/>
</dbReference>
<dbReference type="InterPro" id="IPR036638">
    <property type="entry name" value="HLH_DNA-bd_sf"/>
</dbReference>
<feature type="compositionally biased region" description="Basic and acidic residues" evidence="5">
    <location>
        <begin position="589"/>
        <end position="598"/>
    </location>
</feature>
<keyword evidence="4" id="KW-0539">Nucleus</keyword>
<dbReference type="InterPro" id="IPR011598">
    <property type="entry name" value="bHLH_dom"/>
</dbReference>
<dbReference type="eggNOG" id="KOG1318">
    <property type="taxonomic scope" value="Eukaryota"/>
</dbReference>
<dbReference type="Gene3D" id="4.10.280.10">
    <property type="entry name" value="Helix-loop-helix DNA-binding domain"/>
    <property type="match status" value="1"/>
</dbReference>
<keyword evidence="3" id="KW-0804">Transcription</keyword>
<feature type="region of interest" description="Disordered" evidence="5">
    <location>
        <begin position="539"/>
        <end position="650"/>
    </location>
</feature>
<feature type="compositionally biased region" description="Basic and acidic residues" evidence="5">
    <location>
        <begin position="631"/>
        <end position="643"/>
    </location>
</feature>
<dbReference type="KEGG" id="gtr:GLOTRDRAFT_131060"/>
<feature type="region of interest" description="Disordered" evidence="5">
    <location>
        <begin position="166"/>
        <end position="198"/>
    </location>
</feature>
<evidence type="ECO:0000259" key="6">
    <source>
        <dbReference type="PROSITE" id="PS50888"/>
    </source>
</evidence>
<feature type="compositionally biased region" description="Basic and acidic residues" evidence="5">
    <location>
        <begin position="566"/>
        <end position="580"/>
    </location>
</feature>
<evidence type="ECO:0000256" key="3">
    <source>
        <dbReference type="ARBA" id="ARBA00023163"/>
    </source>
</evidence>
<feature type="region of interest" description="Disordered" evidence="5">
    <location>
        <begin position="426"/>
        <end position="451"/>
    </location>
</feature>
<dbReference type="AlphaFoldDB" id="S7RLZ1"/>